<name>A0A5B9WE34_9BACT</name>
<reference evidence="2 3" key="1">
    <citation type="submission" date="2019-08" db="EMBL/GenBank/DDBJ databases">
        <title>Deep-cultivation of Planctomycetes and their phenomic and genomic characterization uncovers novel biology.</title>
        <authorList>
            <person name="Wiegand S."/>
            <person name="Jogler M."/>
            <person name="Boedeker C."/>
            <person name="Pinto D."/>
            <person name="Vollmers J."/>
            <person name="Rivas-Marin E."/>
            <person name="Kohn T."/>
            <person name="Peeters S.H."/>
            <person name="Heuer A."/>
            <person name="Rast P."/>
            <person name="Oberbeckmann S."/>
            <person name="Bunk B."/>
            <person name="Jeske O."/>
            <person name="Meyerdierks A."/>
            <person name="Storesund J.E."/>
            <person name="Kallscheuer N."/>
            <person name="Luecker S."/>
            <person name="Lage O.M."/>
            <person name="Pohl T."/>
            <person name="Merkel B.J."/>
            <person name="Hornburger P."/>
            <person name="Mueller R.-W."/>
            <person name="Bruemmer F."/>
            <person name="Labrenz M."/>
            <person name="Spormann A.M."/>
            <person name="Op den Camp H."/>
            <person name="Overmann J."/>
            <person name="Amann R."/>
            <person name="Jetten M.S.M."/>
            <person name="Mascher T."/>
            <person name="Medema M.H."/>
            <person name="Devos D.P."/>
            <person name="Kaster A.-K."/>
            <person name="Ovreas L."/>
            <person name="Rohde M."/>
            <person name="Galperin M.Y."/>
            <person name="Jogler C."/>
        </authorList>
    </citation>
    <scope>NUCLEOTIDE SEQUENCE [LARGE SCALE GENOMIC DNA]</scope>
    <source>
        <strain evidence="2 3">OJF2</strain>
    </source>
</reference>
<sequence>MTVLRTTEMWPSRCLAVAAACGLALCLVGCGDGVEHGSVQVGGKDSMAPAASKNAGADAKGDVKKPDAKVMLPGGKKM</sequence>
<evidence type="ECO:0000313" key="2">
    <source>
        <dbReference type="EMBL" id="QEH38325.1"/>
    </source>
</evidence>
<evidence type="ECO:0000313" key="3">
    <source>
        <dbReference type="Proteomes" id="UP000324233"/>
    </source>
</evidence>
<dbReference type="KEGG" id="agv:OJF2_69260"/>
<dbReference type="AlphaFoldDB" id="A0A5B9WE34"/>
<gene>
    <name evidence="2" type="ORF">OJF2_69260</name>
</gene>
<evidence type="ECO:0000256" key="1">
    <source>
        <dbReference type="SAM" id="MobiDB-lite"/>
    </source>
</evidence>
<evidence type="ECO:0008006" key="4">
    <source>
        <dbReference type="Google" id="ProtNLM"/>
    </source>
</evidence>
<feature type="compositionally biased region" description="Basic and acidic residues" evidence="1">
    <location>
        <begin position="59"/>
        <end position="68"/>
    </location>
</feature>
<dbReference type="RefSeq" id="WP_148597777.1">
    <property type="nucleotide sequence ID" value="NZ_CP042997.1"/>
</dbReference>
<protein>
    <recommendedName>
        <fullName evidence="4">Lipoprotein</fullName>
    </recommendedName>
</protein>
<proteinExistence type="predicted"/>
<accession>A0A5B9WE34</accession>
<keyword evidence="3" id="KW-1185">Reference proteome</keyword>
<feature type="region of interest" description="Disordered" evidence="1">
    <location>
        <begin position="43"/>
        <end position="78"/>
    </location>
</feature>
<organism evidence="2 3">
    <name type="scientific">Aquisphaera giovannonii</name>
    <dbReference type="NCBI Taxonomy" id="406548"/>
    <lineage>
        <taxon>Bacteria</taxon>
        <taxon>Pseudomonadati</taxon>
        <taxon>Planctomycetota</taxon>
        <taxon>Planctomycetia</taxon>
        <taxon>Isosphaerales</taxon>
        <taxon>Isosphaeraceae</taxon>
        <taxon>Aquisphaera</taxon>
    </lineage>
</organism>
<dbReference type="Proteomes" id="UP000324233">
    <property type="component" value="Chromosome"/>
</dbReference>
<dbReference type="EMBL" id="CP042997">
    <property type="protein sequence ID" value="QEH38325.1"/>
    <property type="molecule type" value="Genomic_DNA"/>
</dbReference>